<proteinExistence type="predicted"/>
<dbReference type="InterPro" id="IPR000086">
    <property type="entry name" value="NUDIX_hydrolase_dom"/>
</dbReference>
<comment type="caution">
    <text evidence="8">The sequence shown here is derived from an EMBL/GenBank/DDBJ whole genome shotgun (WGS) entry which is preliminary data.</text>
</comment>
<evidence type="ECO:0000256" key="4">
    <source>
        <dbReference type="ARBA" id="ARBA00022801"/>
    </source>
</evidence>
<dbReference type="Pfam" id="PF00293">
    <property type="entry name" value="NUDIX"/>
    <property type="match status" value="1"/>
</dbReference>
<sequence length="239" mass="27472">MTIYNCSLFLFRLPYRQFVRKITTLKNASDKLHPNVILTEENKKACISRLKQLRPMKIKDNEKKAAVLVPLCLYNNELGLLYTLRSFKLSTNRGQVSFPGGIQDSEDKSYEETAVRETWEELRLPRDKVEIWSRGNFVGRNDVDVMPVVGFVGEIDPKKLDINSEEVDEAFVVSLKDLCDPDKSGYTYFKKGFLLPAYTGGKHRIWGLTAVITHVIMKTLAPELFVVQLRGLIVRENWL</sequence>
<feature type="domain" description="Nudix hydrolase" evidence="7">
    <location>
        <begin position="62"/>
        <end position="195"/>
    </location>
</feature>
<evidence type="ECO:0000256" key="2">
    <source>
        <dbReference type="ARBA" id="ARBA00001946"/>
    </source>
</evidence>
<keyword evidence="5" id="KW-0460">Magnesium</keyword>
<evidence type="ECO:0000256" key="1">
    <source>
        <dbReference type="ARBA" id="ARBA00001936"/>
    </source>
</evidence>
<dbReference type="PANTHER" id="PTHR12992">
    <property type="entry name" value="NUDIX HYDROLASE"/>
    <property type="match status" value="1"/>
</dbReference>
<dbReference type="InterPro" id="IPR015797">
    <property type="entry name" value="NUDIX_hydrolase-like_dom_sf"/>
</dbReference>
<keyword evidence="9" id="KW-1185">Reference proteome</keyword>
<evidence type="ECO:0000259" key="7">
    <source>
        <dbReference type="PROSITE" id="PS51462"/>
    </source>
</evidence>
<keyword evidence="6" id="KW-0464">Manganese</keyword>
<name>A0A8J2GZJ8_COTCN</name>
<dbReference type="PANTHER" id="PTHR12992:SF11">
    <property type="entry name" value="MITOCHONDRIAL COENZYME A DIPHOSPHATASE NUDT8"/>
    <property type="match status" value="1"/>
</dbReference>
<dbReference type="Gene3D" id="3.90.79.10">
    <property type="entry name" value="Nucleoside Triphosphate Pyrophosphohydrolase"/>
    <property type="match status" value="1"/>
</dbReference>
<reference evidence="8" key="1">
    <citation type="submission" date="2021-04" db="EMBL/GenBank/DDBJ databases">
        <authorList>
            <person name="Chebbi M.A.C M."/>
        </authorList>
    </citation>
    <scope>NUCLEOTIDE SEQUENCE</scope>
</reference>
<protein>
    <submittedName>
        <fullName evidence="8">Similar to Nudt8: Nucleoside diphosphate-linked moiety X motif 8 (Mus musculus)</fullName>
    </submittedName>
</protein>
<evidence type="ECO:0000256" key="6">
    <source>
        <dbReference type="ARBA" id="ARBA00023211"/>
    </source>
</evidence>
<dbReference type="CDD" id="cd03426">
    <property type="entry name" value="NUDIX_CoAse_Nudt7"/>
    <property type="match status" value="1"/>
</dbReference>
<gene>
    <name evidence="8" type="ORF">HICCMSTLAB_LOCUS676</name>
</gene>
<evidence type="ECO:0000256" key="5">
    <source>
        <dbReference type="ARBA" id="ARBA00022842"/>
    </source>
</evidence>
<evidence type="ECO:0000256" key="3">
    <source>
        <dbReference type="ARBA" id="ARBA00022723"/>
    </source>
</evidence>
<dbReference type="GO" id="GO:0046872">
    <property type="term" value="F:metal ion binding"/>
    <property type="evidence" value="ECO:0007669"/>
    <property type="project" value="UniProtKB-KW"/>
</dbReference>
<dbReference type="EMBL" id="CAJNRD030001114">
    <property type="protein sequence ID" value="CAG5073904.1"/>
    <property type="molecule type" value="Genomic_DNA"/>
</dbReference>
<organism evidence="8 9">
    <name type="scientific">Cotesia congregata</name>
    <name type="common">Parasitoid wasp</name>
    <name type="synonym">Apanteles congregatus</name>
    <dbReference type="NCBI Taxonomy" id="51543"/>
    <lineage>
        <taxon>Eukaryota</taxon>
        <taxon>Metazoa</taxon>
        <taxon>Ecdysozoa</taxon>
        <taxon>Arthropoda</taxon>
        <taxon>Hexapoda</taxon>
        <taxon>Insecta</taxon>
        <taxon>Pterygota</taxon>
        <taxon>Neoptera</taxon>
        <taxon>Endopterygota</taxon>
        <taxon>Hymenoptera</taxon>
        <taxon>Apocrita</taxon>
        <taxon>Ichneumonoidea</taxon>
        <taxon>Braconidae</taxon>
        <taxon>Microgastrinae</taxon>
        <taxon>Cotesia</taxon>
    </lineage>
</organism>
<dbReference type="GO" id="GO:0010945">
    <property type="term" value="F:coenzyme A diphosphatase activity"/>
    <property type="evidence" value="ECO:0007669"/>
    <property type="project" value="InterPro"/>
</dbReference>
<dbReference type="AlphaFoldDB" id="A0A8J2GZJ8"/>
<dbReference type="InterPro" id="IPR045121">
    <property type="entry name" value="CoAse"/>
</dbReference>
<dbReference type="Proteomes" id="UP000786811">
    <property type="component" value="Unassembled WGS sequence"/>
</dbReference>
<dbReference type="PROSITE" id="PS51462">
    <property type="entry name" value="NUDIX"/>
    <property type="match status" value="1"/>
</dbReference>
<dbReference type="SUPFAM" id="SSF55811">
    <property type="entry name" value="Nudix"/>
    <property type="match status" value="1"/>
</dbReference>
<keyword evidence="3" id="KW-0479">Metal-binding</keyword>
<dbReference type="OrthoDB" id="206213at2759"/>
<evidence type="ECO:0000313" key="9">
    <source>
        <dbReference type="Proteomes" id="UP000786811"/>
    </source>
</evidence>
<accession>A0A8J2GZJ8</accession>
<comment type="cofactor">
    <cofactor evidence="2">
        <name>Mg(2+)</name>
        <dbReference type="ChEBI" id="CHEBI:18420"/>
    </cofactor>
</comment>
<keyword evidence="4" id="KW-0378">Hydrolase</keyword>
<evidence type="ECO:0000313" key="8">
    <source>
        <dbReference type="EMBL" id="CAG5073904.1"/>
    </source>
</evidence>
<comment type="cofactor">
    <cofactor evidence="1">
        <name>Mn(2+)</name>
        <dbReference type="ChEBI" id="CHEBI:29035"/>
    </cofactor>
</comment>